<evidence type="ECO:0000313" key="1">
    <source>
        <dbReference type="EMBL" id="RCN30485.1"/>
    </source>
</evidence>
<protein>
    <submittedName>
        <fullName evidence="1">Uncharacterized protein</fullName>
    </submittedName>
</protein>
<name>A0A368FI38_ANCCA</name>
<keyword evidence="2" id="KW-1185">Reference proteome</keyword>
<accession>A0A368FI38</accession>
<dbReference type="OrthoDB" id="5802375at2759"/>
<comment type="caution">
    <text evidence="1">The sequence shown here is derived from an EMBL/GenBank/DDBJ whole genome shotgun (WGS) entry which is preliminary data.</text>
</comment>
<gene>
    <name evidence="1" type="ORF">ANCCAN_23738</name>
</gene>
<organism evidence="1 2">
    <name type="scientific">Ancylostoma caninum</name>
    <name type="common">Dog hookworm</name>
    <dbReference type="NCBI Taxonomy" id="29170"/>
    <lineage>
        <taxon>Eukaryota</taxon>
        <taxon>Metazoa</taxon>
        <taxon>Ecdysozoa</taxon>
        <taxon>Nematoda</taxon>
        <taxon>Chromadorea</taxon>
        <taxon>Rhabditida</taxon>
        <taxon>Rhabditina</taxon>
        <taxon>Rhabditomorpha</taxon>
        <taxon>Strongyloidea</taxon>
        <taxon>Ancylostomatidae</taxon>
        <taxon>Ancylostomatinae</taxon>
        <taxon>Ancylostoma</taxon>
    </lineage>
</organism>
<dbReference type="EMBL" id="JOJR01001544">
    <property type="protein sequence ID" value="RCN30485.1"/>
    <property type="molecule type" value="Genomic_DNA"/>
</dbReference>
<evidence type="ECO:0000313" key="2">
    <source>
        <dbReference type="Proteomes" id="UP000252519"/>
    </source>
</evidence>
<dbReference type="AlphaFoldDB" id="A0A368FI38"/>
<sequence length="74" mass="8538">MYPRFNQYPWRSAYASIPTGECSLRQCKRKWCDFLGGGSVEGFIKDPGKDSDIQFSYLMTHPQAAMTYQNLAYN</sequence>
<dbReference type="Proteomes" id="UP000252519">
    <property type="component" value="Unassembled WGS sequence"/>
</dbReference>
<proteinExistence type="predicted"/>
<reference evidence="1 2" key="1">
    <citation type="submission" date="2014-10" db="EMBL/GenBank/DDBJ databases">
        <title>Draft genome of the hookworm Ancylostoma caninum.</title>
        <authorList>
            <person name="Mitreva M."/>
        </authorList>
    </citation>
    <scope>NUCLEOTIDE SEQUENCE [LARGE SCALE GENOMIC DNA]</scope>
    <source>
        <strain evidence="1 2">Baltimore</strain>
    </source>
</reference>